<reference evidence="4" key="1">
    <citation type="submission" date="2016-06" db="UniProtKB">
        <authorList>
            <consortium name="WormBaseParasite"/>
        </authorList>
    </citation>
    <scope>IDENTIFICATION</scope>
</reference>
<dbReference type="Proteomes" id="UP000275846">
    <property type="component" value="Unassembled WGS sequence"/>
</dbReference>
<proteinExistence type="predicted"/>
<keyword evidence="1" id="KW-0812">Transmembrane</keyword>
<feature type="transmembrane region" description="Helical" evidence="1">
    <location>
        <begin position="12"/>
        <end position="33"/>
    </location>
</feature>
<dbReference type="WBParaSite" id="SSLN_0000751201-mRNA-1">
    <property type="protein sequence ID" value="SSLN_0000751201-mRNA-1"/>
    <property type="gene ID" value="SSLN_0000751201"/>
</dbReference>
<sequence length="208" mass="24053">MYDPSLRTKSYITLAVICVGFAFMIPIVFKPFFLRMLGHSPEQPTYVHDDRPNMGRLFGNKNQTVPSRKEKYLKDYYRNFRYNVDKEKFMMDSDSSDEDNSLLRDGLCDDAEVHRLRVRLEEVEQEMTRLLEVVNSATLPRDSSRVTLPCSHHRSPHPYPIEEQAHGSLECIEKTDEDEALLSASEGDGEVSFVASVFSPRDFYFTLP</sequence>
<accession>A0A183SSR1</accession>
<evidence type="ECO:0000313" key="2">
    <source>
        <dbReference type="EMBL" id="VDL93644.1"/>
    </source>
</evidence>
<dbReference type="OrthoDB" id="6266264at2759"/>
<name>A0A183SSR1_SCHSO</name>
<dbReference type="EMBL" id="UYSU01034061">
    <property type="protein sequence ID" value="VDL93644.1"/>
    <property type="molecule type" value="Genomic_DNA"/>
</dbReference>
<gene>
    <name evidence="2" type="ORF">SSLN_LOCUS7259</name>
</gene>
<dbReference type="AlphaFoldDB" id="A0A183SSR1"/>
<keyword evidence="3" id="KW-1185">Reference proteome</keyword>
<evidence type="ECO:0000313" key="3">
    <source>
        <dbReference type="Proteomes" id="UP000275846"/>
    </source>
</evidence>
<organism evidence="4">
    <name type="scientific">Schistocephalus solidus</name>
    <name type="common">Tapeworm</name>
    <dbReference type="NCBI Taxonomy" id="70667"/>
    <lineage>
        <taxon>Eukaryota</taxon>
        <taxon>Metazoa</taxon>
        <taxon>Spiralia</taxon>
        <taxon>Lophotrochozoa</taxon>
        <taxon>Platyhelminthes</taxon>
        <taxon>Cestoda</taxon>
        <taxon>Eucestoda</taxon>
        <taxon>Diphyllobothriidea</taxon>
        <taxon>Diphyllobothriidae</taxon>
        <taxon>Schistocephalus</taxon>
    </lineage>
</organism>
<protein>
    <submittedName>
        <fullName evidence="4">RIC3 domain-containing protein</fullName>
    </submittedName>
</protein>
<keyword evidence="1" id="KW-1133">Transmembrane helix</keyword>
<evidence type="ECO:0000256" key="1">
    <source>
        <dbReference type="SAM" id="Phobius"/>
    </source>
</evidence>
<reference evidence="2 3" key="2">
    <citation type="submission" date="2018-11" db="EMBL/GenBank/DDBJ databases">
        <authorList>
            <consortium name="Pathogen Informatics"/>
        </authorList>
    </citation>
    <scope>NUCLEOTIDE SEQUENCE [LARGE SCALE GENOMIC DNA]</scope>
    <source>
        <strain evidence="2 3">NST_G2</strain>
    </source>
</reference>
<keyword evidence="1" id="KW-0472">Membrane</keyword>
<evidence type="ECO:0000313" key="4">
    <source>
        <dbReference type="WBParaSite" id="SSLN_0000751201-mRNA-1"/>
    </source>
</evidence>
<dbReference type="STRING" id="70667.A0A183SSR1"/>